<name>A0A7C5T1B4_9AQUI</name>
<proteinExistence type="predicted"/>
<protein>
    <submittedName>
        <fullName evidence="1">Uncharacterized protein</fullName>
    </submittedName>
</protein>
<reference evidence="1" key="1">
    <citation type="journal article" date="2020" name="mSystems">
        <title>Genome- and Community-Level Interaction Insights into Carbon Utilization and Element Cycling Functions of Hydrothermarchaeota in Hydrothermal Sediment.</title>
        <authorList>
            <person name="Zhou Z."/>
            <person name="Liu Y."/>
            <person name="Xu W."/>
            <person name="Pan J."/>
            <person name="Luo Z.H."/>
            <person name="Li M."/>
        </authorList>
    </citation>
    <scope>NUCLEOTIDE SEQUENCE [LARGE SCALE GENOMIC DNA]</scope>
    <source>
        <strain evidence="1">SpSt-114</strain>
    </source>
</reference>
<dbReference type="EMBL" id="DSAC01000070">
    <property type="protein sequence ID" value="HHO74159.1"/>
    <property type="molecule type" value="Genomic_DNA"/>
</dbReference>
<sequence>MKANLREDLGYGKRKRFRLRLEDLCYAWAILEEEEKGNLGKELWANEVKEISKEERYIALYTRWLVSRLLSGMVSPKRYRYYTALILVKNLKLMSCKKLLLILDKNEARLQKSRIHDVIEIAGKVLSKNLIRQIELEAIRLADQVLKEREE</sequence>
<accession>A0A7C5T1B4</accession>
<evidence type="ECO:0000313" key="1">
    <source>
        <dbReference type="EMBL" id="HHO74159.1"/>
    </source>
</evidence>
<gene>
    <name evidence="1" type="ORF">ENN04_05895</name>
</gene>
<dbReference type="AlphaFoldDB" id="A0A7C5T1B4"/>
<comment type="caution">
    <text evidence="1">The sequence shown here is derived from an EMBL/GenBank/DDBJ whole genome shotgun (WGS) entry which is preliminary data.</text>
</comment>
<organism evidence="1">
    <name type="scientific">Thermocrinis ruber</name>
    <dbReference type="NCBI Taxonomy" id="75906"/>
    <lineage>
        <taxon>Bacteria</taxon>
        <taxon>Pseudomonadati</taxon>
        <taxon>Aquificota</taxon>
        <taxon>Aquificia</taxon>
        <taxon>Aquificales</taxon>
        <taxon>Aquificaceae</taxon>
        <taxon>Thermocrinis</taxon>
    </lineage>
</organism>